<dbReference type="PANTHER" id="PTHR43163">
    <property type="entry name" value="DIPEPTIDE TRANSPORT SYSTEM PERMEASE PROTEIN DPPB-RELATED"/>
    <property type="match status" value="1"/>
</dbReference>
<keyword evidence="6 7" id="KW-0472">Membrane</keyword>
<feature type="transmembrane region" description="Helical" evidence="7">
    <location>
        <begin position="12"/>
        <end position="30"/>
    </location>
</feature>
<dbReference type="GO" id="GO:0005886">
    <property type="term" value="C:plasma membrane"/>
    <property type="evidence" value="ECO:0007669"/>
    <property type="project" value="UniProtKB-SubCell"/>
</dbReference>
<dbReference type="OrthoDB" id="3171583at2"/>
<organism evidence="9 10">
    <name type="scientific">Marisediminicola antarctica</name>
    <dbReference type="NCBI Taxonomy" id="674079"/>
    <lineage>
        <taxon>Bacteria</taxon>
        <taxon>Bacillati</taxon>
        <taxon>Actinomycetota</taxon>
        <taxon>Actinomycetes</taxon>
        <taxon>Micrococcales</taxon>
        <taxon>Microbacteriaceae</taxon>
        <taxon>Marisediminicola</taxon>
    </lineage>
</organism>
<dbReference type="EMBL" id="CP017146">
    <property type="protein sequence ID" value="QHO69397.1"/>
    <property type="molecule type" value="Genomic_DNA"/>
</dbReference>
<dbReference type="RefSeq" id="WP_161885759.1">
    <property type="nucleotide sequence ID" value="NZ_CP017146.1"/>
</dbReference>
<keyword evidence="5 7" id="KW-1133">Transmembrane helix</keyword>
<dbReference type="InterPro" id="IPR045621">
    <property type="entry name" value="BPD_transp_1_N"/>
</dbReference>
<dbReference type="KEGG" id="mant:BHD05_06805"/>
<keyword evidence="2 7" id="KW-0813">Transport</keyword>
<evidence type="ECO:0000259" key="8">
    <source>
        <dbReference type="PROSITE" id="PS50928"/>
    </source>
</evidence>
<evidence type="ECO:0000313" key="9">
    <source>
        <dbReference type="EMBL" id="QHO69397.1"/>
    </source>
</evidence>
<evidence type="ECO:0000256" key="6">
    <source>
        <dbReference type="ARBA" id="ARBA00023136"/>
    </source>
</evidence>
<dbReference type="Pfam" id="PF19300">
    <property type="entry name" value="BPD_transp_1_N"/>
    <property type="match status" value="1"/>
</dbReference>
<feature type="transmembrane region" description="Helical" evidence="7">
    <location>
        <begin position="275"/>
        <end position="301"/>
    </location>
</feature>
<feature type="domain" description="ABC transmembrane type-1" evidence="8">
    <location>
        <begin position="95"/>
        <end position="298"/>
    </location>
</feature>
<feature type="transmembrane region" description="Helical" evidence="7">
    <location>
        <begin position="233"/>
        <end position="255"/>
    </location>
</feature>
<dbReference type="GO" id="GO:0055085">
    <property type="term" value="P:transmembrane transport"/>
    <property type="evidence" value="ECO:0007669"/>
    <property type="project" value="InterPro"/>
</dbReference>
<accession>A0A7L5AGN6</accession>
<dbReference type="SUPFAM" id="SSF161098">
    <property type="entry name" value="MetI-like"/>
    <property type="match status" value="1"/>
</dbReference>
<comment type="similarity">
    <text evidence="7">Belongs to the binding-protein-dependent transport system permease family.</text>
</comment>
<keyword evidence="10" id="KW-1185">Reference proteome</keyword>
<dbReference type="Gene3D" id="1.10.3720.10">
    <property type="entry name" value="MetI-like"/>
    <property type="match status" value="1"/>
</dbReference>
<proteinExistence type="inferred from homology"/>
<evidence type="ECO:0000256" key="5">
    <source>
        <dbReference type="ARBA" id="ARBA00022989"/>
    </source>
</evidence>
<dbReference type="Proteomes" id="UP000464507">
    <property type="component" value="Chromosome"/>
</dbReference>
<feature type="transmembrane region" description="Helical" evidence="7">
    <location>
        <begin position="175"/>
        <end position="191"/>
    </location>
</feature>
<feature type="transmembrane region" description="Helical" evidence="7">
    <location>
        <begin position="99"/>
        <end position="120"/>
    </location>
</feature>
<dbReference type="AlphaFoldDB" id="A0A7L5AGN6"/>
<evidence type="ECO:0000256" key="4">
    <source>
        <dbReference type="ARBA" id="ARBA00022692"/>
    </source>
</evidence>
<dbReference type="InterPro" id="IPR035906">
    <property type="entry name" value="MetI-like_sf"/>
</dbReference>
<dbReference type="PROSITE" id="PS50928">
    <property type="entry name" value="ABC_TM1"/>
    <property type="match status" value="1"/>
</dbReference>
<keyword evidence="3" id="KW-1003">Cell membrane</keyword>
<evidence type="ECO:0000256" key="7">
    <source>
        <dbReference type="RuleBase" id="RU363032"/>
    </source>
</evidence>
<dbReference type="InterPro" id="IPR000515">
    <property type="entry name" value="MetI-like"/>
</dbReference>
<feature type="transmembrane region" description="Helical" evidence="7">
    <location>
        <begin position="132"/>
        <end position="155"/>
    </location>
</feature>
<dbReference type="PANTHER" id="PTHR43163:SF7">
    <property type="entry name" value="DIPEPTIDE-TRANSPORT INTEGRAL MEMBRANE PROTEIN ABC TRANSPORTER DPPB-RELATED"/>
    <property type="match status" value="1"/>
</dbReference>
<evidence type="ECO:0000256" key="3">
    <source>
        <dbReference type="ARBA" id="ARBA00022475"/>
    </source>
</evidence>
<evidence type="ECO:0000313" key="10">
    <source>
        <dbReference type="Proteomes" id="UP000464507"/>
    </source>
</evidence>
<dbReference type="Pfam" id="PF00528">
    <property type="entry name" value="BPD_transp_1"/>
    <property type="match status" value="1"/>
</dbReference>
<gene>
    <name evidence="9" type="ORF">BHD05_06805</name>
</gene>
<dbReference type="CDD" id="cd06261">
    <property type="entry name" value="TM_PBP2"/>
    <property type="match status" value="1"/>
</dbReference>
<feature type="transmembrane region" description="Helical" evidence="7">
    <location>
        <begin position="62"/>
        <end position="79"/>
    </location>
</feature>
<keyword evidence="4 7" id="KW-0812">Transmembrane</keyword>
<protein>
    <submittedName>
        <fullName evidence="9">ABC transporter permease</fullName>
    </submittedName>
</protein>
<sequence length="309" mass="33610">MVWYIVRRLLQVIPVFFGATLLIYFMVFALPGDPIIALGGDRGLNPAVADALRAEYNLDKPFIVQYLIFVGGIFVGDFGTSFSGQPVSDILARTFPVTLRLALLAVTIETVLGILIGLFSGLRKGKLFDSSALVVSLLFISVPIFVTAFVAQYIFGVKLGIARTTVGAGAPWEDLILPAVVLASVSFAYIVRLTRTSVIENLNEDFVRTATAKGLSRPRVIRVHILRNSMIPVVTYIGTDFGLLMVGATVTEGIFNVPGVGNTLYQAIIRSEGPTVVSFVTVMVIIYLVANLLIDVLYGFLDPRIRYAK</sequence>
<comment type="subcellular location">
    <subcellularLocation>
        <location evidence="1 7">Cell membrane</location>
        <topology evidence="1 7">Multi-pass membrane protein</topology>
    </subcellularLocation>
</comment>
<evidence type="ECO:0000256" key="1">
    <source>
        <dbReference type="ARBA" id="ARBA00004651"/>
    </source>
</evidence>
<name>A0A7L5AGN6_9MICO</name>
<evidence type="ECO:0000256" key="2">
    <source>
        <dbReference type="ARBA" id="ARBA00022448"/>
    </source>
</evidence>
<reference evidence="9 10" key="1">
    <citation type="submission" date="2016-09" db="EMBL/GenBank/DDBJ databases">
        <title>Complete genome sequence of microbes from the polar regions.</title>
        <authorList>
            <person name="Liao L."/>
            <person name="Chen B."/>
        </authorList>
    </citation>
    <scope>NUCLEOTIDE SEQUENCE [LARGE SCALE GENOMIC DNA]</scope>
    <source>
        <strain evidence="9 10">ZS314</strain>
    </source>
</reference>